<dbReference type="PANTHER" id="PTHR30244:SF34">
    <property type="entry name" value="DTDP-4-AMINO-4,6-DIDEOXYGALACTOSE TRANSAMINASE"/>
    <property type="match status" value="1"/>
</dbReference>
<dbReference type="InterPro" id="IPR015424">
    <property type="entry name" value="PyrdxlP-dep_Trfase"/>
</dbReference>
<dbReference type="PANTHER" id="PTHR30244">
    <property type="entry name" value="TRANSAMINASE"/>
    <property type="match status" value="1"/>
</dbReference>
<sequence>EKKYAELMGAKRCLATTNGTNALLTSLHVLGVGIGDEVLVPPYTFIATIDVIFLSGALPIMVDTDPETFQINPDKIEEKISEYSKAILPVHILGLPANMDKINAIARKHNLLVVEDACQAWMAEWRGKKCGTLGDLGCFSFQNSKNLPCGEGGAILGDDDEIMDKCHSYHNFGRPYGETMLTLSGYARLGTKCRMAEYQAAILLAQMKRLEKQTQTRNENAKYLTSRIKDIPGIIPHKLYDGVTRAAYHLYPFRYKKEYFHNVPRSKFLAALKAEG</sequence>
<dbReference type="InterPro" id="IPR015421">
    <property type="entry name" value="PyrdxlP-dep_Trfase_major"/>
</dbReference>
<dbReference type="InterPro" id="IPR000653">
    <property type="entry name" value="DegT/StrS_aminotransferase"/>
</dbReference>
<dbReference type="CDD" id="cd00616">
    <property type="entry name" value="AHBA_syn"/>
    <property type="match status" value="1"/>
</dbReference>
<feature type="non-terminal residue" evidence="1">
    <location>
        <position position="276"/>
    </location>
</feature>
<proteinExistence type="predicted"/>
<gene>
    <name evidence="1" type="ORF">S03H2_38969</name>
</gene>
<comment type="caution">
    <text evidence="1">The sequence shown here is derived from an EMBL/GenBank/DDBJ whole genome shotgun (WGS) entry which is preliminary data.</text>
</comment>
<organism evidence="1">
    <name type="scientific">marine sediment metagenome</name>
    <dbReference type="NCBI Taxonomy" id="412755"/>
    <lineage>
        <taxon>unclassified sequences</taxon>
        <taxon>metagenomes</taxon>
        <taxon>ecological metagenomes</taxon>
    </lineage>
</organism>
<evidence type="ECO:0000313" key="1">
    <source>
        <dbReference type="EMBL" id="GAH47481.1"/>
    </source>
</evidence>
<dbReference type="Gene3D" id="3.90.1150.10">
    <property type="entry name" value="Aspartate Aminotransferase, domain 1"/>
    <property type="match status" value="1"/>
</dbReference>
<dbReference type="Pfam" id="PF01041">
    <property type="entry name" value="DegT_DnrJ_EryC1"/>
    <property type="match status" value="1"/>
</dbReference>
<reference evidence="1" key="1">
    <citation type="journal article" date="2014" name="Front. Microbiol.">
        <title>High frequency of phylogenetically diverse reductive dehalogenase-homologous genes in deep subseafloor sedimentary metagenomes.</title>
        <authorList>
            <person name="Kawai M."/>
            <person name="Futagami T."/>
            <person name="Toyoda A."/>
            <person name="Takaki Y."/>
            <person name="Nishi S."/>
            <person name="Hori S."/>
            <person name="Arai W."/>
            <person name="Tsubouchi T."/>
            <person name="Morono Y."/>
            <person name="Uchiyama I."/>
            <person name="Ito T."/>
            <person name="Fujiyama A."/>
            <person name="Inagaki F."/>
            <person name="Takami H."/>
        </authorList>
    </citation>
    <scope>NUCLEOTIDE SEQUENCE</scope>
    <source>
        <strain evidence="1">Expedition CK06-06</strain>
    </source>
</reference>
<dbReference type="EMBL" id="BARU01024060">
    <property type="protein sequence ID" value="GAH47481.1"/>
    <property type="molecule type" value="Genomic_DNA"/>
</dbReference>
<dbReference type="AlphaFoldDB" id="X1FPA3"/>
<evidence type="ECO:0008006" key="2">
    <source>
        <dbReference type="Google" id="ProtNLM"/>
    </source>
</evidence>
<feature type="non-terminal residue" evidence="1">
    <location>
        <position position="1"/>
    </location>
</feature>
<accession>X1FPA3</accession>
<dbReference type="GO" id="GO:0008483">
    <property type="term" value="F:transaminase activity"/>
    <property type="evidence" value="ECO:0007669"/>
    <property type="project" value="TreeGrafter"/>
</dbReference>
<protein>
    <recommendedName>
        <fullName evidence="2">DegT/DnrJ/EryC1/StrS family aminotransferase</fullName>
    </recommendedName>
</protein>
<name>X1FPA3_9ZZZZ</name>
<dbReference type="SUPFAM" id="SSF53383">
    <property type="entry name" value="PLP-dependent transferases"/>
    <property type="match status" value="1"/>
</dbReference>
<dbReference type="Gene3D" id="3.40.640.10">
    <property type="entry name" value="Type I PLP-dependent aspartate aminotransferase-like (Major domain)"/>
    <property type="match status" value="1"/>
</dbReference>
<dbReference type="InterPro" id="IPR015422">
    <property type="entry name" value="PyrdxlP-dep_Trfase_small"/>
</dbReference>
<dbReference type="GO" id="GO:0030170">
    <property type="term" value="F:pyridoxal phosphate binding"/>
    <property type="evidence" value="ECO:0007669"/>
    <property type="project" value="TreeGrafter"/>
</dbReference>
<dbReference type="GO" id="GO:0000271">
    <property type="term" value="P:polysaccharide biosynthetic process"/>
    <property type="evidence" value="ECO:0007669"/>
    <property type="project" value="TreeGrafter"/>
</dbReference>